<dbReference type="EMBL" id="QDGZ01000004">
    <property type="protein sequence ID" value="PVG82926.1"/>
    <property type="molecule type" value="Genomic_DNA"/>
</dbReference>
<organism evidence="2 3">
    <name type="scientific">Nocardioides gansuensis</name>
    <dbReference type="NCBI Taxonomy" id="2138300"/>
    <lineage>
        <taxon>Bacteria</taxon>
        <taxon>Bacillati</taxon>
        <taxon>Actinomycetota</taxon>
        <taxon>Actinomycetes</taxon>
        <taxon>Propionibacteriales</taxon>
        <taxon>Nocardioidaceae</taxon>
        <taxon>Nocardioides</taxon>
    </lineage>
</organism>
<dbReference type="Proteomes" id="UP000246018">
    <property type="component" value="Unassembled WGS sequence"/>
</dbReference>
<evidence type="ECO:0000313" key="2">
    <source>
        <dbReference type="EMBL" id="PVG82926.1"/>
    </source>
</evidence>
<sequence length="91" mass="9858">MNAVVWTVAVWPGRLAPEPAGAAGLALGLLVIVVLTLHQVRADWREKLPTGTDSGRRPQRDAESRRLHWASTSVLVAALVVVFVERIVVLA</sequence>
<name>A0A2T8FB30_9ACTN</name>
<feature type="transmembrane region" description="Helical" evidence="1">
    <location>
        <begin position="20"/>
        <end position="37"/>
    </location>
</feature>
<keyword evidence="3" id="KW-1185">Reference proteome</keyword>
<dbReference type="AlphaFoldDB" id="A0A2T8FB30"/>
<keyword evidence="1" id="KW-0472">Membrane</keyword>
<proteinExistence type="predicted"/>
<protein>
    <submittedName>
        <fullName evidence="2">Uncharacterized protein</fullName>
    </submittedName>
</protein>
<accession>A0A2T8FB30</accession>
<keyword evidence="1" id="KW-0812">Transmembrane</keyword>
<feature type="transmembrane region" description="Helical" evidence="1">
    <location>
        <begin position="67"/>
        <end position="89"/>
    </location>
</feature>
<evidence type="ECO:0000313" key="3">
    <source>
        <dbReference type="Proteomes" id="UP000246018"/>
    </source>
</evidence>
<dbReference type="RefSeq" id="WP_116572357.1">
    <property type="nucleotide sequence ID" value="NZ_QDGZ01000004.1"/>
</dbReference>
<gene>
    <name evidence="2" type="ORF">DDE18_11320</name>
</gene>
<keyword evidence="1" id="KW-1133">Transmembrane helix</keyword>
<reference evidence="2 3" key="1">
    <citation type="submission" date="2018-04" db="EMBL/GenBank/DDBJ databases">
        <title>Genome of Nocardioides gansuensis WSJ-1.</title>
        <authorList>
            <person name="Wu S."/>
            <person name="Wang G."/>
        </authorList>
    </citation>
    <scope>NUCLEOTIDE SEQUENCE [LARGE SCALE GENOMIC DNA]</scope>
    <source>
        <strain evidence="2 3">WSJ-1</strain>
    </source>
</reference>
<comment type="caution">
    <text evidence="2">The sequence shown here is derived from an EMBL/GenBank/DDBJ whole genome shotgun (WGS) entry which is preliminary data.</text>
</comment>
<evidence type="ECO:0000256" key="1">
    <source>
        <dbReference type="SAM" id="Phobius"/>
    </source>
</evidence>